<gene>
    <name evidence="2" type="ORF">JF625_19130</name>
</gene>
<comment type="caution">
    <text evidence="2">The sequence shown here is derived from an EMBL/GenBank/DDBJ whole genome shotgun (WGS) entry which is preliminary data.</text>
</comment>
<accession>A0A952FM98</accession>
<evidence type="ECO:0000313" key="2">
    <source>
        <dbReference type="EMBL" id="MBW8727247.1"/>
    </source>
</evidence>
<dbReference type="InterPro" id="IPR031321">
    <property type="entry name" value="UCP012641"/>
</dbReference>
<feature type="domain" description="Zinc-ribbon" evidence="1">
    <location>
        <begin position="3"/>
        <end position="94"/>
    </location>
</feature>
<protein>
    <submittedName>
        <fullName evidence="2">Zinc-binding peptidase</fullName>
    </submittedName>
</protein>
<evidence type="ECO:0000259" key="1">
    <source>
        <dbReference type="Pfam" id="PF10005"/>
    </source>
</evidence>
<dbReference type="EMBL" id="JAEKLZ010000263">
    <property type="protein sequence ID" value="MBW8727247.1"/>
    <property type="molecule type" value="Genomic_DNA"/>
</dbReference>
<dbReference type="Gene3D" id="3.40.390.70">
    <property type="match status" value="1"/>
</dbReference>
<evidence type="ECO:0000313" key="3">
    <source>
        <dbReference type="Proteomes" id="UP000700706"/>
    </source>
</evidence>
<proteinExistence type="predicted"/>
<organism evidence="2 3">
    <name type="scientific">Inquilinus limosus</name>
    <dbReference type="NCBI Taxonomy" id="171674"/>
    <lineage>
        <taxon>Bacteria</taxon>
        <taxon>Pseudomonadati</taxon>
        <taxon>Pseudomonadota</taxon>
        <taxon>Alphaproteobacteria</taxon>
        <taxon>Rhodospirillales</taxon>
        <taxon>Rhodospirillaceae</taxon>
        <taxon>Inquilinus</taxon>
    </lineage>
</organism>
<dbReference type="AlphaFoldDB" id="A0A952FM98"/>
<reference evidence="2" key="1">
    <citation type="submission" date="2020-06" db="EMBL/GenBank/DDBJ databases">
        <title>Stable isotope informed genome-resolved metagenomics uncovers potential trophic interactions in rhizosphere soil.</title>
        <authorList>
            <person name="Starr E.P."/>
            <person name="Shi S."/>
            <person name="Blazewicz S.J."/>
            <person name="Koch B.J."/>
            <person name="Probst A.J."/>
            <person name="Hungate B.A."/>
            <person name="Pett-Ridge J."/>
            <person name="Firestone M.K."/>
            <person name="Banfield J.F."/>
        </authorList>
    </citation>
    <scope>NUCLEOTIDE SEQUENCE</scope>
    <source>
        <strain evidence="2">YM_69_17</strain>
    </source>
</reference>
<dbReference type="Pfam" id="PF15887">
    <property type="entry name" value="Peptidase_Mx"/>
    <property type="match status" value="1"/>
</dbReference>
<dbReference type="Proteomes" id="UP000700706">
    <property type="component" value="Unassembled WGS sequence"/>
</dbReference>
<sequence length="358" mass="40605">MRLFKCQHCQQVLYFENGTCERCGRTLGYLPDLGTLSAVEPDGQAWIALADPRSRYRFCANWEQHACNWMVPANGDDAFCIACRHNRTIPDLSDPDNHRRWQKIEQAKRRLFYSLIKLSLPIPTAASGDPEPLMFDFLADPPAGGPKVMTGHDNGLITLSLKEADDVARESTRAAMGEPYRTLLGHFRHEVGHYYWDRLVRDGGELDSFRALFGDERADYGAALQAYYDQGAPADWQQGFVSAYATAHPWEDWAETWAHYLHIVDTLEIAGAFGIEISPGITDDPTLETDIRFDPHRVRDVQSLIDAWLPLTYAVNCLNRSMGQPDLYPFVIAPRVVEKMGYIHGLIHRPRPDQSKRA</sequence>
<name>A0A952FM98_9PROT</name>
<dbReference type="PIRSF" id="PIRSF012641">
    <property type="entry name" value="UCP012641"/>
    <property type="match status" value="1"/>
</dbReference>
<dbReference type="Pfam" id="PF10005">
    <property type="entry name" value="Zn_ribbon_DZR_6"/>
    <property type="match status" value="1"/>
</dbReference>
<dbReference type="InterPro" id="IPR011201">
    <property type="entry name" value="Zinc-ribbon_6_bact"/>
</dbReference>